<keyword evidence="1" id="KW-0805">Transcription regulation</keyword>
<dbReference type="InterPro" id="IPR050109">
    <property type="entry name" value="HTH-type_TetR-like_transc_reg"/>
</dbReference>
<dbReference type="KEGG" id="ahg:AHOG_15925"/>
<keyword evidence="3" id="KW-0804">Transcription</keyword>
<dbReference type="EMBL" id="CP022521">
    <property type="protein sequence ID" value="ASO20811.1"/>
    <property type="molecule type" value="Genomic_DNA"/>
</dbReference>
<dbReference type="InterPro" id="IPR023772">
    <property type="entry name" value="DNA-bd_HTH_TetR-type_CS"/>
</dbReference>
<keyword evidence="2 4" id="KW-0238">DNA-binding</keyword>
<evidence type="ECO:0000256" key="1">
    <source>
        <dbReference type="ARBA" id="ARBA00023015"/>
    </source>
</evidence>
<evidence type="ECO:0000256" key="2">
    <source>
        <dbReference type="ARBA" id="ARBA00023125"/>
    </source>
</evidence>
<reference evidence="6 7" key="1">
    <citation type="submission" date="2017-07" db="EMBL/GenBank/DDBJ databases">
        <title>Complete genome sequence of Actinoalloteichus hoggarensis DSM 45943, type strain of Actinoalloteichus hoggarensis.</title>
        <authorList>
            <person name="Ruckert C."/>
            <person name="Nouioui I."/>
            <person name="Willmese J."/>
            <person name="van Wezel G."/>
            <person name="Klenk H.-P."/>
            <person name="Kalinowski J."/>
            <person name="Zotchev S.B."/>
        </authorList>
    </citation>
    <scope>NUCLEOTIDE SEQUENCE [LARGE SCALE GENOMIC DNA]</scope>
    <source>
        <strain evidence="6 7">DSM 45943</strain>
    </source>
</reference>
<organism evidence="6 7">
    <name type="scientific">Actinoalloteichus hoggarensis</name>
    <dbReference type="NCBI Taxonomy" id="1470176"/>
    <lineage>
        <taxon>Bacteria</taxon>
        <taxon>Bacillati</taxon>
        <taxon>Actinomycetota</taxon>
        <taxon>Actinomycetes</taxon>
        <taxon>Pseudonocardiales</taxon>
        <taxon>Pseudonocardiaceae</taxon>
        <taxon>Actinoalloteichus</taxon>
    </lineage>
</organism>
<dbReference type="PANTHER" id="PTHR30055:SF234">
    <property type="entry name" value="HTH-TYPE TRANSCRIPTIONAL REGULATOR BETI"/>
    <property type="match status" value="1"/>
</dbReference>
<proteinExistence type="predicted"/>
<feature type="domain" description="HTH tetR-type" evidence="5">
    <location>
        <begin position="15"/>
        <end position="75"/>
    </location>
</feature>
<feature type="DNA-binding region" description="H-T-H motif" evidence="4">
    <location>
        <begin position="38"/>
        <end position="57"/>
    </location>
</feature>
<evidence type="ECO:0000256" key="4">
    <source>
        <dbReference type="PROSITE-ProRule" id="PRU00335"/>
    </source>
</evidence>
<protein>
    <submittedName>
        <fullName evidence="6">HTH-type transcriptional regulator AcrR</fullName>
    </submittedName>
</protein>
<evidence type="ECO:0000259" key="5">
    <source>
        <dbReference type="PROSITE" id="PS50977"/>
    </source>
</evidence>
<dbReference type="Pfam" id="PF00440">
    <property type="entry name" value="TetR_N"/>
    <property type="match status" value="1"/>
</dbReference>
<dbReference type="GO" id="GO:0000976">
    <property type="term" value="F:transcription cis-regulatory region binding"/>
    <property type="evidence" value="ECO:0007669"/>
    <property type="project" value="TreeGrafter"/>
</dbReference>
<dbReference type="PROSITE" id="PS01081">
    <property type="entry name" value="HTH_TETR_1"/>
    <property type="match status" value="1"/>
</dbReference>
<dbReference type="InterPro" id="IPR001647">
    <property type="entry name" value="HTH_TetR"/>
</dbReference>
<evidence type="ECO:0000313" key="7">
    <source>
        <dbReference type="Proteomes" id="UP000204221"/>
    </source>
</evidence>
<dbReference type="PRINTS" id="PR00455">
    <property type="entry name" value="HTHTETR"/>
</dbReference>
<evidence type="ECO:0000256" key="3">
    <source>
        <dbReference type="ARBA" id="ARBA00023163"/>
    </source>
</evidence>
<dbReference type="InterPro" id="IPR009057">
    <property type="entry name" value="Homeodomain-like_sf"/>
</dbReference>
<dbReference type="GO" id="GO:0003700">
    <property type="term" value="F:DNA-binding transcription factor activity"/>
    <property type="evidence" value="ECO:0007669"/>
    <property type="project" value="TreeGrafter"/>
</dbReference>
<dbReference type="Proteomes" id="UP000204221">
    <property type="component" value="Chromosome"/>
</dbReference>
<dbReference type="PANTHER" id="PTHR30055">
    <property type="entry name" value="HTH-TYPE TRANSCRIPTIONAL REGULATOR RUTR"/>
    <property type="match status" value="1"/>
</dbReference>
<dbReference type="PROSITE" id="PS50977">
    <property type="entry name" value="HTH_TETR_2"/>
    <property type="match status" value="1"/>
</dbReference>
<evidence type="ECO:0000313" key="6">
    <source>
        <dbReference type="EMBL" id="ASO20811.1"/>
    </source>
</evidence>
<accession>A0A221W566</accession>
<dbReference type="SUPFAM" id="SSF46689">
    <property type="entry name" value="Homeodomain-like"/>
    <property type="match status" value="1"/>
</dbReference>
<dbReference type="AlphaFoldDB" id="A0A221W566"/>
<name>A0A221W566_9PSEU</name>
<gene>
    <name evidence="6" type="primary">acrR</name>
    <name evidence="6" type="ORF">AHOG_15925</name>
</gene>
<keyword evidence="7" id="KW-1185">Reference proteome</keyword>
<dbReference type="Gene3D" id="1.10.357.10">
    <property type="entry name" value="Tetracycline Repressor, domain 2"/>
    <property type="match status" value="1"/>
</dbReference>
<sequence>MSDRTSATGRDGRTTDTRQRVVATALRLFVTKGFSATSLKDIADELGITKAALYYHFPAKADLARSIFQPFIDDVDDLLDRLDGRGESPREILSAYIDVLLPHRAALAAMLRDPGAAADLDLTDVSGRWLARLGALLETDDATPEARMRTTVAIGGATRALMLPEVEDPSARDAAVRAAVAALESR</sequence>